<gene>
    <name evidence="1" type="ORF">FHR90_002464</name>
    <name evidence="2" type="ORF">HUK83_11145</name>
</gene>
<dbReference type="Proteomes" id="UP000557688">
    <property type="component" value="Unassembled WGS sequence"/>
</dbReference>
<proteinExistence type="predicted"/>
<evidence type="ECO:0000313" key="4">
    <source>
        <dbReference type="Proteomes" id="UP000565205"/>
    </source>
</evidence>
<evidence type="ECO:0000313" key="2">
    <source>
        <dbReference type="EMBL" id="NVN30885.1"/>
    </source>
</evidence>
<keyword evidence="3" id="KW-1185">Reference proteome</keyword>
<dbReference type="EMBL" id="JACHXV010000009">
    <property type="protein sequence ID" value="MBB3174619.1"/>
    <property type="molecule type" value="Genomic_DNA"/>
</dbReference>
<evidence type="ECO:0000313" key="1">
    <source>
        <dbReference type="EMBL" id="MBB3174619.1"/>
    </source>
</evidence>
<protein>
    <submittedName>
        <fullName evidence="1">Uncharacterized protein</fullName>
    </submittedName>
</protein>
<name>A0A839V511_9PROT</name>
<dbReference type="EMBL" id="JABXXQ010000239">
    <property type="protein sequence ID" value="NVN30885.1"/>
    <property type="molecule type" value="Genomic_DNA"/>
</dbReference>
<dbReference type="Proteomes" id="UP000565205">
    <property type="component" value="Unassembled WGS sequence"/>
</dbReference>
<dbReference type="RefSeq" id="WP_176624783.1">
    <property type="nucleotide sequence ID" value="NZ_JABXXQ010000239.1"/>
</dbReference>
<reference evidence="2 4" key="1">
    <citation type="submission" date="2020-06" db="EMBL/GenBank/DDBJ databases">
        <title>Description of novel acetic acid bacteria.</title>
        <authorList>
            <person name="Sombolestani A."/>
        </authorList>
    </citation>
    <scope>NUCLEOTIDE SEQUENCE [LARGE SCALE GENOMIC DNA]</scope>
    <source>
        <strain evidence="2 4">LMG 26838</strain>
    </source>
</reference>
<reference evidence="1 3" key="2">
    <citation type="submission" date="2020-08" db="EMBL/GenBank/DDBJ databases">
        <title>Genomic Encyclopedia of Type Strains, Phase III (KMG-III): the genomes of soil and plant-associated and newly described type strains.</title>
        <authorList>
            <person name="Whitman W."/>
        </authorList>
    </citation>
    <scope>NUCLEOTIDE SEQUENCE [LARGE SCALE GENOMIC DNA]</scope>
    <source>
        <strain evidence="1 3">CECT 8088</strain>
    </source>
</reference>
<comment type="caution">
    <text evidence="1">The sequence shown here is derived from an EMBL/GenBank/DDBJ whole genome shotgun (WGS) entry which is preliminary data.</text>
</comment>
<accession>A0A839V511</accession>
<dbReference type="AlphaFoldDB" id="A0A839V511"/>
<sequence length="101" mass="10841">MVYSYLATGERRGFAAHPSRDSAIRFLIGEADAEVAPHLHLSRDGQYLIDGAQAAEGVFCIFDTEARAREFLATHPGAGAELERSLRAALRGEHAAMAVSA</sequence>
<organism evidence="1 3">
    <name type="scientific">Endobacter medicaginis</name>
    <dbReference type="NCBI Taxonomy" id="1181271"/>
    <lineage>
        <taxon>Bacteria</taxon>
        <taxon>Pseudomonadati</taxon>
        <taxon>Pseudomonadota</taxon>
        <taxon>Alphaproteobacteria</taxon>
        <taxon>Acetobacterales</taxon>
        <taxon>Acetobacteraceae</taxon>
        <taxon>Endobacter</taxon>
    </lineage>
</organism>
<evidence type="ECO:0000313" key="3">
    <source>
        <dbReference type="Proteomes" id="UP000557688"/>
    </source>
</evidence>